<dbReference type="OrthoDB" id="9774290at2"/>
<keyword evidence="3 4" id="KW-0418">Kinase</keyword>
<dbReference type="Gene3D" id="3.90.1510.10">
    <property type="entry name" value="Glycerate kinase, domain 2"/>
    <property type="match status" value="1"/>
</dbReference>
<proteinExistence type="inferred from homology"/>
<dbReference type="PIRSF" id="PIRSF006078">
    <property type="entry name" value="GlxK"/>
    <property type="match status" value="1"/>
</dbReference>
<sequence length="378" mass="40338">MNILIAPDKFKDAASATDICQYLKKGILRSFPSANCILLPLADGGEGTLESLHTALGGEFIYREVQDPLFRPVNAGYLLLESGQTAVIEMARASGIELLKPEERNCLETTSFGTGQLIRDAIGRGAKEIILTVGGTATNDAGMGIAEALGFEFFDEKGLKLESVGKNLHAVSEIRSENAWEGLDKINFIIATDVTNPFYGEKGAAFVFARQKGADEKGIVSLDKGLWHFSQILSQKTGQNPQELPGSGAGGGVGGGLACLLNAGIISAADWIISVNQVVERMANIDFLITGEGKIDSQTWGGKLIAQLLSIAENADVPAILICGTLQDVEHIIDQHAVLLAMSVLNEPMTLESALINTPQLVENQGVLLGKFMQQMVR</sequence>
<evidence type="ECO:0000256" key="4">
    <source>
        <dbReference type="PIRNR" id="PIRNR006078"/>
    </source>
</evidence>
<protein>
    <submittedName>
        <fullName evidence="5">Glycerate kinase</fullName>
    </submittedName>
</protein>
<organism evidence="5 6">
    <name type="scientific">Pseudarcicella hirudinis</name>
    <dbReference type="NCBI Taxonomy" id="1079859"/>
    <lineage>
        <taxon>Bacteria</taxon>
        <taxon>Pseudomonadati</taxon>
        <taxon>Bacteroidota</taxon>
        <taxon>Cytophagia</taxon>
        <taxon>Cytophagales</taxon>
        <taxon>Flectobacillaceae</taxon>
        <taxon>Pseudarcicella</taxon>
    </lineage>
</organism>
<dbReference type="GO" id="GO:0031388">
    <property type="term" value="P:organic acid phosphorylation"/>
    <property type="evidence" value="ECO:0007669"/>
    <property type="project" value="UniProtKB-UniRule"/>
</dbReference>
<evidence type="ECO:0000256" key="1">
    <source>
        <dbReference type="ARBA" id="ARBA00006284"/>
    </source>
</evidence>
<gene>
    <name evidence="5" type="ORF">SAMN04515674_104126</name>
</gene>
<evidence type="ECO:0000256" key="2">
    <source>
        <dbReference type="ARBA" id="ARBA00022679"/>
    </source>
</evidence>
<dbReference type="SUPFAM" id="SSF110738">
    <property type="entry name" value="Glycerate kinase I"/>
    <property type="match status" value="1"/>
</dbReference>
<name>A0A1I5RL43_9BACT</name>
<comment type="similarity">
    <text evidence="1 4">Belongs to the glycerate kinase type-1 family.</text>
</comment>
<accession>A0A1I5RL43</accession>
<evidence type="ECO:0000313" key="6">
    <source>
        <dbReference type="Proteomes" id="UP000199306"/>
    </source>
</evidence>
<evidence type="ECO:0000256" key="3">
    <source>
        <dbReference type="ARBA" id="ARBA00022777"/>
    </source>
</evidence>
<dbReference type="InterPro" id="IPR018197">
    <property type="entry name" value="Glycerate_kinase_RE-like"/>
</dbReference>
<dbReference type="AlphaFoldDB" id="A0A1I5RL43"/>
<keyword evidence="6" id="KW-1185">Reference proteome</keyword>
<dbReference type="GO" id="GO:0008887">
    <property type="term" value="F:glycerate kinase activity"/>
    <property type="evidence" value="ECO:0007669"/>
    <property type="project" value="UniProtKB-UniRule"/>
</dbReference>
<dbReference type="Gene3D" id="3.40.50.10350">
    <property type="entry name" value="Glycerate kinase, domain 1"/>
    <property type="match status" value="1"/>
</dbReference>
<evidence type="ECO:0000313" key="5">
    <source>
        <dbReference type="EMBL" id="SFP59120.1"/>
    </source>
</evidence>
<dbReference type="PANTHER" id="PTHR21599">
    <property type="entry name" value="GLYCERATE KINASE"/>
    <property type="match status" value="1"/>
</dbReference>
<dbReference type="PANTHER" id="PTHR21599:SF0">
    <property type="entry name" value="GLYCERATE KINASE"/>
    <property type="match status" value="1"/>
</dbReference>
<dbReference type="NCBIfam" id="TIGR00045">
    <property type="entry name" value="glycerate kinase"/>
    <property type="match status" value="1"/>
</dbReference>
<dbReference type="STRING" id="1079859.SAMN04515674_104126"/>
<dbReference type="InterPro" id="IPR036129">
    <property type="entry name" value="Glycerate_kinase_sf"/>
</dbReference>
<keyword evidence="2 4" id="KW-0808">Transferase</keyword>
<reference evidence="5 6" key="1">
    <citation type="submission" date="2016-10" db="EMBL/GenBank/DDBJ databases">
        <authorList>
            <person name="de Groot N.N."/>
        </authorList>
    </citation>
    <scope>NUCLEOTIDE SEQUENCE [LARGE SCALE GENOMIC DNA]</scope>
    <source>
        <strain evidence="6">E92,LMG 26720,CCM 7988</strain>
    </source>
</reference>
<dbReference type="Pfam" id="PF02595">
    <property type="entry name" value="Gly_kinase"/>
    <property type="match status" value="1"/>
</dbReference>
<dbReference type="Proteomes" id="UP000199306">
    <property type="component" value="Unassembled WGS sequence"/>
</dbReference>
<dbReference type="InterPro" id="IPR018193">
    <property type="entry name" value="Glyc_kinase_flavodox-like_fold"/>
</dbReference>
<dbReference type="EMBL" id="FOXH01000004">
    <property type="protein sequence ID" value="SFP59120.1"/>
    <property type="molecule type" value="Genomic_DNA"/>
</dbReference>
<dbReference type="RefSeq" id="WP_092015370.1">
    <property type="nucleotide sequence ID" value="NZ_FOXH01000004.1"/>
</dbReference>
<dbReference type="InterPro" id="IPR004381">
    <property type="entry name" value="Glycerate_kinase"/>
</dbReference>